<dbReference type="InterPro" id="IPR044661">
    <property type="entry name" value="MED15a/b/c-like"/>
</dbReference>
<feature type="compositionally biased region" description="Basic residues" evidence="1">
    <location>
        <begin position="741"/>
        <end position="756"/>
    </location>
</feature>
<feature type="region of interest" description="Disordered" evidence="1">
    <location>
        <begin position="323"/>
        <end position="347"/>
    </location>
</feature>
<feature type="region of interest" description="Disordered" evidence="1">
    <location>
        <begin position="851"/>
        <end position="894"/>
    </location>
</feature>
<dbReference type="GeneID" id="40325011"/>
<proteinExistence type="predicted"/>
<sequence>MIITEAVFACFREWHHDVVASAFFADNEDVLFLLSSMNVVPGAVRAQESGESTTVLAVHTRCCQGSRLFSEPERLQLLQLLQSPLLIQEDNEIFLVGNSKNMDESQTEDFSEPDGRSIINRLLRELHLSSCWWRQGEFVRHMLNAPRFSPTNNSMISHRCAAVLLTDATSASPQGTSLALTPGGGSNAVKLLLPRGSPPSFIRSALVLPLVECLRTRMAQTSSRLRSSAPMNLLRVIFALKRARSSEEENGDSGDESEDLVLSLSLLLALLGYTLSRGVSQNTCELAVNPNSWEQLCVDMRCHFCGGRPQLTLEKMVADEYQEPLPPREQNTEGEEVTEGDEKTSSEKGKIVLLTDSAAQHGSGEAMSLNCPTQVSEKATAQLPVIENEHGNVLAHVAPLCIEDAATTSSSVRFHHTIHLSEQEKISGHHRSCPWKALFLRSVLADVIPSTPSKEILFELYNATGEGGSLRICFKLSEVAKLMECWRRSLYAESVWRENYIKHPLPVVLPSLIPSSAGSETEAFLAELASRSAGDEGLKLGPLIPLFDDRSPWDSYFRVASFLKASTSVDNGEGEGRAMDAAESNKPPKVEGGGHWKAVYDMGRRYILAAADETNQETGVELLAKFKEQYQNNVQQGATGGHASSPLQGVMCKLFHLLREALNIDSPHGRKAILEGSSEGQQIPVQEQKRVHSFLDALDDVVERVTQETLLTQTEDQVKHPASFHGNSNESTPKKEGVSRAQHKQQKQHQQYKQHQHQQQQQRQHHKQQQQKQKQQLCQQGLQQPWTQQILLPPSSAPEGVFPFSAMGPGGGVLPTPRPILQQPQPPPFQPAVLGGESMWAMDNTYMQRPSVMGQSRAPVTNPALERKGGRGGNHRGGRSGGRGGRGGGNAFRG</sequence>
<comment type="caution">
    <text evidence="2">The sequence shown here is derived from an EMBL/GenBank/DDBJ whole genome shotgun (WGS) entry which is preliminary data.</text>
</comment>
<evidence type="ECO:0000256" key="1">
    <source>
        <dbReference type="SAM" id="MobiDB-lite"/>
    </source>
</evidence>
<evidence type="ECO:0000313" key="2">
    <source>
        <dbReference type="EMBL" id="RNF11111.1"/>
    </source>
</evidence>
<dbReference type="GO" id="GO:0031490">
    <property type="term" value="F:chromatin DNA binding"/>
    <property type="evidence" value="ECO:0007669"/>
    <property type="project" value="InterPro"/>
</dbReference>
<accession>A0A3R7P1B5</accession>
<keyword evidence="3" id="KW-1185">Reference proteome</keyword>
<feature type="region of interest" description="Disordered" evidence="1">
    <location>
        <begin position="570"/>
        <end position="592"/>
    </location>
</feature>
<name>A0A3R7P1B5_TRYRA</name>
<dbReference type="Proteomes" id="UP000283634">
    <property type="component" value="Unassembled WGS sequence"/>
</dbReference>
<dbReference type="PANTHER" id="PTHR33137:SF4">
    <property type="entry name" value="MEDIATOR OF RNA POLYMERASE II TRANSCRIPTION SUBUNIT 15A-RELATED"/>
    <property type="match status" value="1"/>
</dbReference>
<feature type="region of interest" description="Disordered" evidence="1">
    <location>
        <begin position="712"/>
        <end position="776"/>
    </location>
</feature>
<dbReference type="OMA" id="KLMECWR"/>
<feature type="compositionally biased region" description="Gly residues" evidence="1">
    <location>
        <begin position="879"/>
        <end position="894"/>
    </location>
</feature>
<dbReference type="RefSeq" id="XP_029241982.1">
    <property type="nucleotide sequence ID" value="XM_029378132.1"/>
</dbReference>
<reference evidence="2 3" key="1">
    <citation type="journal article" date="2018" name="BMC Genomics">
        <title>Genomic comparison of Trypanosoma conorhini and Trypanosoma rangeli to Trypanosoma cruzi strains of high and low virulence.</title>
        <authorList>
            <person name="Bradwell K.R."/>
            <person name="Koparde V.N."/>
            <person name="Matveyev A.V."/>
            <person name="Serrano M.G."/>
            <person name="Alves J.M."/>
            <person name="Parikh H."/>
            <person name="Huang B."/>
            <person name="Lee V."/>
            <person name="Espinosa-Alvarez O."/>
            <person name="Ortiz P.A."/>
            <person name="Costa-Martins A.G."/>
            <person name="Teixeira M.M."/>
            <person name="Buck G.A."/>
        </authorList>
    </citation>
    <scope>NUCLEOTIDE SEQUENCE [LARGE SCALE GENOMIC DNA]</scope>
    <source>
        <strain evidence="2 3">AM80</strain>
    </source>
</reference>
<dbReference type="VEuPathDB" id="TriTrypDB:TRSC58_04187"/>
<feature type="region of interest" description="Disordered" evidence="1">
    <location>
        <begin position="792"/>
        <end position="834"/>
    </location>
</feature>
<dbReference type="AlphaFoldDB" id="A0A3R7P1B5"/>
<protein>
    <submittedName>
        <fullName evidence="2">Uncharacterized protein</fullName>
    </submittedName>
</protein>
<organism evidence="2 3">
    <name type="scientific">Trypanosoma rangeli</name>
    <dbReference type="NCBI Taxonomy" id="5698"/>
    <lineage>
        <taxon>Eukaryota</taxon>
        <taxon>Discoba</taxon>
        <taxon>Euglenozoa</taxon>
        <taxon>Kinetoplastea</taxon>
        <taxon>Metakinetoplastina</taxon>
        <taxon>Trypanosomatida</taxon>
        <taxon>Trypanosomatidae</taxon>
        <taxon>Trypanosoma</taxon>
        <taxon>Herpetosoma</taxon>
    </lineage>
</organism>
<evidence type="ECO:0000313" key="3">
    <source>
        <dbReference type="Proteomes" id="UP000283634"/>
    </source>
</evidence>
<dbReference type="OrthoDB" id="251085at2759"/>
<gene>
    <name evidence="2" type="ORF">TraAM80_01078</name>
</gene>
<dbReference type="GO" id="GO:0003713">
    <property type="term" value="F:transcription coactivator activity"/>
    <property type="evidence" value="ECO:0007669"/>
    <property type="project" value="InterPro"/>
</dbReference>
<dbReference type="PANTHER" id="PTHR33137">
    <property type="entry name" value="MEDIATOR OF RNA POLYMERASE II TRANSCRIPTION SUBUNIT 15A-RELATED"/>
    <property type="match status" value="1"/>
</dbReference>
<dbReference type="EMBL" id="MKGL01000022">
    <property type="protein sequence ID" value="RNF11111.1"/>
    <property type="molecule type" value="Genomic_DNA"/>
</dbReference>